<feature type="signal peptide" evidence="13">
    <location>
        <begin position="1"/>
        <end position="22"/>
    </location>
</feature>
<dbReference type="STRING" id="252740.A0A423VME5"/>
<dbReference type="InterPro" id="IPR029070">
    <property type="entry name" value="Chitinase_insertion_sf"/>
</dbReference>
<dbReference type="Pfam" id="PF00704">
    <property type="entry name" value="Glyco_hydro_18"/>
    <property type="match status" value="1"/>
</dbReference>
<dbReference type="InterPro" id="IPR017853">
    <property type="entry name" value="GH"/>
</dbReference>
<dbReference type="FunFam" id="3.20.20.80:FF:000075">
    <property type="entry name" value="Sporulation-specific chitinase"/>
    <property type="match status" value="1"/>
</dbReference>
<comment type="subcellular location">
    <subcellularLocation>
        <location evidence="2">Secreted</location>
    </subcellularLocation>
</comment>
<dbReference type="EC" id="3.2.1.14" evidence="4"/>
<evidence type="ECO:0000256" key="3">
    <source>
        <dbReference type="ARBA" id="ARBA00008682"/>
    </source>
</evidence>
<evidence type="ECO:0000256" key="11">
    <source>
        <dbReference type="ARBA" id="ARBA00023326"/>
    </source>
</evidence>
<evidence type="ECO:0000256" key="9">
    <source>
        <dbReference type="ARBA" id="ARBA00023277"/>
    </source>
</evidence>
<dbReference type="SUPFAM" id="SSF51445">
    <property type="entry name" value="(Trans)glycosidases"/>
    <property type="match status" value="1"/>
</dbReference>
<evidence type="ECO:0000313" key="15">
    <source>
        <dbReference type="EMBL" id="ROV92139.1"/>
    </source>
</evidence>
<dbReference type="InterPro" id="IPR050314">
    <property type="entry name" value="Glycosyl_Hydrlase_18"/>
</dbReference>
<feature type="domain" description="GH18" evidence="14">
    <location>
        <begin position="35"/>
        <end position="413"/>
    </location>
</feature>
<dbReference type="PANTHER" id="PTHR11177:SF384">
    <property type="entry name" value="CHITINASE"/>
    <property type="match status" value="1"/>
</dbReference>
<dbReference type="InterPro" id="IPR011583">
    <property type="entry name" value="Chitinase_II/V-like_cat"/>
</dbReference>
<comment type="caution">
    <text evidence="15">The sequence shown here is derived from an EMBL/GenBank/DDBJ whole genome shotgun (WGS) entry which is preliminary data.</text>
</comment>
<dbReference type="EMBL" id="LJZO01000039">
    <property type="protein sequence ID" value="ROV92139.1"/>
    <property type="molecule type" value="Genomic_DNA"/>
</dbReference>
<keyword evidence="8" id="KW-0146">Chitin degradation</keyword>
<dbReference type="CDD" id="cd06548">
    <property type="entry name" value="GH18_chitinase"/>
    <property type="match status" value="1"/>
</dbReference>
<dbReference type="PROSITE" id="PS01095">
    <property type="entry name" value="GH18_1"/>
    <property type="match status" value="1"/>
</dbReference>
<dbReference type="FunFam" id="3.10.50.10:FF:000005">
    <property type="entry name" value="Endochitinase B1"/>
    <property type="match status" value="1"/>
</dbReference>
<feature type="chain" id="PRO_5018982449" description="chitinase" evidence="13">
    <location>
        <begin position="23"/>
        <end position="439"/>
    </location>
</feature>
<reference evidence="15 16" key="1">
    <citation type="submission" date="2015-09" db="EMBL/GenBank/DDBJ databases">
        <title>Host preference determinants of Valsa canker pathogens revealed by comparative genomics.</title>
        <authorList>
            <person name="Yin Z."/>
            <person name="Huang L."/>
        </authorList>
    </citation>
    <scope>NUCLEOTIDE SEQUENCE [LARGE SCALE GENOMIC DNA]</scope>
    <source>
        <strain evidence="15 16">YSFL</strain>
    </source>
</reference>
<evidence type="ECO:0000256" key="4">
    <source>
        <dbReference type="ARBA" id="ARBA00012729"/>
    </source>
</evidence>
<evidence type="ECO:0000256" key="12">
    <source>
        <dbReference type="RuleBase" id="RU000489"/>
    </source>
</evidence>
<evidence type="ECO:0000256" key="6">
    <source>
        <dbReference type="ARBA" id="ARBA00022729"/>
    </source>
</evidence>
<dbReference type="GO" id="GO:0006032">
    <property type="term" value="P:chitin catabolic process"/>
    <property type="evidence" value="ECO:0007669"/>
    <property type="project" value="UniProtKB-KW"/>
</dbReference>
<comment type="similarity">
    <text evidence="3">Belongs to the glycosyl hydrolase 18 family. Chitinase class V subfamily.</text>
</comment>
<dbReference type="SMART" id="SM00636">
    <property type="entry name" value="Glyco_18"/>
    <property type="match status" value="1"/>
</dbReference>
<evidence type="ECO:0000256" key="13">
    <source>
        <dbReference type="SAM" id="SignalP"/>
    </source>
</evidence>
<protein>
    <recommendedName>
        <fullName evidence="4">chitinase</fullName>
        <ecNumber evidence="4">3.2.1.14</ecNumber>
    </recommendedName>
</protein>
<dbReference type="PANTHER" id="PTHR11177">
    <property type="entry name" value="CHITINASE"/>
    <property type="match status" value="1"/>
</dbReference>
<evidence type="ECO:0000256" key="10">
    <source>
        <dbReference type="ARBA" id="ARBA00023295"/>
    </source>
</evidence>
<dbReference type="GO" id="GO:0000272">
    <property type="term" value="P:polysaccharide catabolic process"/>
    <property type="evidence" value="ECO:0007669"/>
    <property type="project" value="UniProtKB-KW"/>
</dbReference>
<sequence length="439" mass="47546">MYSFVSRLLVVALALGAPLVSTSPVKQVTKRASGYQNSVYFTNWAIYGRDYQPQQLPASEISIVIYAFANLQSTGEVYSSDSYSDLQKHYATDSYGGTSVKLTDIPWSAWNDVGNNAYGCVKQLYLLKKANRQMRVLLSIGGWTYSTNFPAAASTAETRATFASTAVTLVKDWGFDGIDIDWEYPADATEAANFISLLSTVRQALDDYAAEYAPGYHFLLTVASPAGPQNYNNMDLAGMASYVDYFNLMGYDYAGSWDTTSGHQANLYYNSANPNATKFSTEQALTDYVAAGVPADQIVLGMPIYGRAFEQTAGIGLPYTGIGSGSWENGVWDYKVLPRSGATEITDSVSGATYSYDSSTQELVSYDTAEMVATKVEYLLGKGLAGSMFWEASGDRNDSQSLILTSFNSLGGSSALDPTENLLDYPNSTYANIVAGMST</sequence>
<keyword evidence="10 12" id="KW-0326">Glycosidase</keyword>
<dbReference type="InterPro" id="IPR001579">
    <property type="entry name" value="Glyco_hydro_18_chit_AS"/>
</dbReference>
<dbReference type="GO" id="GO:0008061">
    <property type="term" value="F:chitin binding"/>
    <property type="evidence" value="ECO:0007669"/>
    <property type="project" value="InterPro"/>
</dbReference>
<dbReference type="Gene3D" id="3.20.20.80">
    <property type="entry name" value="Glycosidases"/>
    <property type="match status" value="1"/>
</dbReference>
<proteinExistence type="inferred from homology"/>
<accession>A0A423VME5</accession>
<dbReference type="GO" id="GO:0005576">
    <property type="term" value="C:extracellular region"/>
    <property type="evidence" value="ECO:0007669"/>
    <property type="project" value="UniProtKB-SubCell"/>
</dbReference>
<dbReference type="OrthoDB" id="76388at2759"/>
<dbReference type="AlphaFoldDB" id="A0A423VME5"/>
<dbReference type="Proteomes" id="UP000284375">
    <property type="component" value="Unassembled WGS sequence"/>
</dbReference>
<dbReference type="InterPro" id="IPR001223">
    <property type="entry name" value="Glyco_hydro18_cat"/>
</dbReference>
<dbReference type="PROSITE" id="PS51910">
    <property type="entry name" value="GH18_2"/>
    <property type="match status" value="1"/>
</dbReference>
<keyword evidence="5" id="KW-0964">Secreted</keyword>
<evidence type="ECO:0000256" key="8">
    <source>
        <dbReference type="ARBA" id="ARBA00023024"/>
    </source>
</evidence>
<keyword evidence="6 13" id="KW-0732">Signal</keyword>
<evidence type="ECO:0000259" key="14">
    <source>
        <dbReference type="PROSITE" id="PS51910"/>
    </source>
</evidence>
<keyword evidence="7 12" id="KW-0378">Hydrolase</keyword>
<comment type="catalytic activity">
    <reaction evidence="1">
        <text>Random endo-hydrolysis of N-acetyl-beta-D-glucosaminide (1-&gt;4)-beta-linkages in chitin and chitodextrins.</text>
        <dbReference type="EC" id="3.2.1.14"/>
    </reaction>
</comment>
<keyword evidence="16" id="KW-1185">Reference proteome</keyword>
<gene>
    <name evidence="15" type="ORF">VSDG_07523</name>
</gene>
<dbReference type="GO" id="GO:0008843">
    <property type="term" value="F:endochitinase activity"/>
    <property type="evidence" value="ECO:0007669"/>
    <property type="project" value="UniProtKB-EC"/>
</dbReference>
<evidence type="ECO:0000256" key="5">
    <source>
        <dbReference type="ARBA" id="ARBA00022525"/>
    </source>
</evidence>
<evidence type="ECO:0000313" key="16">
    <source>
        <dbReference type="Proteomes" id="UP000284375"/>
    </source>
</evidence>
<dbReference type="Gene3D" id="3.10.50.10">
    <property type="match status" value="1"/>
</dbReference>
<evidence type="ECO:0000256" key="2">
    <source>
        <dbReference type="ARBA" id="ARBA00004613"/>
    </source>
</evidence>
<keyword evidence="9" id="KW-0119">Carbohydrate metabolism</keyword>
<organism evidence="15 16">
    <name type="scientific">Cytospora chrysosperma</name>
    <name type="common">Cytospora canker fungus</name>
    <name type="synonym">Sphaeria chrysosperma</name>
    <dbReference type="NCBI Taxonomy" id="252740"/>
    <lineage>
        <taxon>Eukaryota</taxon>
        <taxon>Fungi</taxon>
        <taxon>Dikarya</taxon>
        <taxon>Ascomycota</taxon>
        <taxon>Pezizomycotina</taxon>
        <taxon>Sordariomycetes</taxon>
        <taxon>Sordariomycetidae</taxon>
        <taxon>Diaporthales</taxon>
        <taxon>Cytosporaceae</taxon>
        <taxon>Cytospora</taxon>
    </lineage>
</organism>
<evidence type="ECO:0000256" key="1">
    <source>
        <dbReference type="ARBA" id="ARBA00000822"/>
    </source>
</evidence>
<name>A0A423VME5_CYTCH</name>
<dbReference type="SUPFAM" id="SSF54556">
    <property type="entry name" value="Chitinase insertion domain"/>
    <property type="match status" value="1"/>
</dbReference>
<evidence type="ECO:0000256" key="7">
    <source>
        <dbReference type="ARBA" id="ARBA00022801"/>
    </source>
</evidence>
<keyword evidence="11" id="KW-0624">Polysaccharide degradation</keyword>